<dbReference type="CDD" id="cd17535">
    <property type="entry name" value="REC_NarL-like"/>
    <property type="match status" value="1"/>
</dbReference>
<protein>
    <recommendedName>
        <fullName evidence="1">Stage 0 sporulation protein A homolog</fullName>
    </recommendedName>
</protein>
<dbReference type="InterPro" id="IPR039420">
    <property type="entry name" value="WalR-like"/>
</dbReference>
<dbReference type="SMART" id="SM00448">
    <property type="entry name" value="REC"/>
    <property type="match status" value="1"/>
</dbReference>
<evidence type="ECO:0000259" key="9">
    <source>
        <dbReference type="PROSITE" id="PS50110"/>
    </source>
</evidence>
<dbReference type="EMBL" id="JACOOO010000037">
    <property type="protein sequence ID" value="MBC5630322.1"/>
    <property type="molecule type" value="Genomic_DNA"/>
</dbReference>
<dbReference type="Gene3D" id="3.40.50.2300">
    <property type="match status" value="1"/>
</dbReference>
<keyword evidence="11" id="KW-1185">Reference proteome</keyword>
<dbReference type="Pfam" id="PF00196">
    <property type="entry name" value="GerE"/>
    <property type="match status" value="1"/>
</dbReference>
<organism evidence="10 11">
    <name type="scientific">Clostridium hominis</name>
    <dbReference type="NCBI Taxonomy" id="2763036"/>
    <lineage>
        <taxon>Bacteria</taxon>
        <taxon>Bacillati</taxon>
        <taxon>Bacillota</taxon>
        <taxon>Clostridia</taxon>
        <taxon>Eubacteriales</taxon>
        <taxon>Clostridiaceae</taxon>
        <taxon>Clostridium</taxon>
    </lineage>
</organism>
<dbReference type="InterPro" id="IPR011006">
    <property type="entry name" value="CheY-like_superfamily"/>
</dbReference>
<dbReference type="InterPro" id="IPR016032">
    <property type="entry name" value="Sig_transdc_resp-reg_C-effctor"/>
</dbReference>
<proteinExistence type="predicted"/>
<keyword evidence="2 7" id="KW-0597">Phosphoprotein</keyword>
<comment type="function">
    <text evidence="6">May play the central regulatory role in sporulation. It may be an element of the effector pathway responsible for the activation of sporulation genes in response to nutritional stress. Spo0A may act in concert with spo0H (a sigma factor) to control the expression of some genes that are critical to the sporulation process.</text>
</comment>
<dbReference type="InterPro" id="IPR000792">
    <property type="entry name" value="Tscrpt_reg_LuxR_C"/>
</dbReference>
<keyword evidence="5" id="KW-0804">Transcription</keyword>
<feature type="domain" description="Response regulatory" evidence="9">
    <location>
        <begin position="7"/>
        <end position="123"/>
    </location>
</feature>
<dbReference type="Pfam" id="PF00072">
    <property type="entry name" value="Response_reg"/>
    <property type="match status" value="1"/>
</dbReference>
<evidence type="ECO:0000256" key="1">
    <source>
        <dbReference type="ARBA" id="ARBA00018672"/>
    </source>
</evidence>
<comment type="caution">
    <text evidence="10">The sequence shown here is derived from an EMBL/GenBank/DDBJ whole genome shotgun (WGS) entry which is preliminary data.</text>
</comment>
<dbReference type="InterPro" id="IPR058245">
    <property type="entry name" value="NreC/VraR/RcsB-like_REC"/>
</dbReference>
<keyword evidence="3" id="KW-0805">Transcription regulation</keyword>
<evidence type="ECO:0000256" key="3">
    <source>
        <dbReference type="ARBA" id="ARBA00023015"/>
    </source>
</evidence>
<evidence type="ECO:0000256" key="4">
    <source>
        <dbReference type="ARBA" id="ARBA00023125"/>
    </source>
</evidence>
<evidence type="ECO:0000256" key="2">
    <source>
        <dbReference type="ARBA" id="ARBA00022553"/>
    </source>
</evidence>
<sequence length="216" mass="24337">MTDNLIKVLLIDDHDIVRLGIRTLIQKNEDMIVCGESGTLEGGYKIIEDIKPDVVLLDMKLPDGDGIIGCRTIKKLSPESKVIILTAYGEDSLIVEVIKVGADGYLLKNIDSKKIISSIRDVANGNKILDQKVLNKFIDMVKNKDKNTDNDDILLTKQERNILELISKGKTNKEISSELYVAEKTVRNYVSTILKKINVDNRTEAAMYWVRQKSLF</sequence>
<evidence type="ECO:0000256" key="6">
    <source>
        <dbReference type="ARBA" id="ARBA00024867"/>
    </source>
</evidence>
<accession>A0ABR7DG49</accession>
<dbReference type="SMART" id="SM00421">
    <property type="entry name" value="HTH_LUXR"/>
    <property type="match status" value="1"/>
</dbReference>
<dbReference type="PANTHER" id="PTHR43214">
    <property type="entry name" value="TWO-COMPONENT RESPONSE REGULATOR"/>
    <property type="match status" value="1"/>
</dbReference>
<dbReference type="RefSeq" id="WP_186860690.1">
    <property type="nucleotide sequence ID" value="NZ_JACOOO010000037.1"/>
</dbReference>
<reference evidence="10 11" key="1">
    <citation type="submission" date="2020-08" db="EMBL/GenBank/DDBJ databases">
        <title>Genome public.</title>
        <authorList>
            <person name="Liu C."/>
            <person name="Sun Q."/>
        </authorList>
    </citation>
    <scope>NUCLEOTIDE SEQUENCE [LARGE SCALE GENOMIC DNA]</scope>
    <source>
        <strain evidence="10 11">NSJ-6</strain>
    </source>
</reference>
<dbReference type="SUPFAM" id="SSF52172">
    <property type="entry name" value="CheY-like"/>
    <property type="match status" value="1"/>
</dbReference>
<dbReference type="CDD" id="cd06170">
    <property type="entry name" value="LuxR_C_like"/>
    <property type="match status" value="1"/>
</dbReference>
<dbReference type="PRINTS" id="PR00038">
    <property type="entry name" value="HTHLUXR"/>
</dbReference>
<dbReference type="Proteomes" id="UP000596929">
    <property type="component" value="Unassembled WGS sequence"/>
</dbReference>
<feature type="domain" description="HTH luxR-type" evidence="8">
    <location>
        <begin position="148"/>
        <end position="213"/>
    </location>
</feature>
<evidence type="ECO:0000313" key="11">
    <source>
        <dbReference type="Proteomes" id="UP000596929"/>
    </source>
</evidence>
<keyword evidence="4" id="KW-0238">DNA-binding</keyword>
<evidence type="ECO:0000256" key="5">
    <source>
        <dbReference type="ARBA" id="ARBA00023163"/>
    </source>
</evidence>
<evidence type="ECO:0000256" key="7">
    <source>
        <dbReference type="PROSITE-ProRule" id="PRU00169"/>
    </source>
</evidence>
<gene>
    <name evidence="10" type="ORF">H8S20_15780</name>
</gene>
<name>A0ABR7DG49_9CLOT</name>
<dbReference type="InterPro" id="IPR001789">
    <property type="entry name" value="Sig_transdc_resp-reg_receiver"/>
</dbReference>
<dbReference type="SUPFAM" id="SSF46894">
    <property type="entry name" value="C-terminal effector domain of the bipartite response regulators"/>
    <property type="match status" value="1"/>
</dbReference>
<dbReference type="PROSITE" id="PS50043">
    <property type="entry name" value="HTH_LUXR_2"/>
    <property type="match status" value="1"/>
</dbReference>
<dbReference type="PROSITE" id="PS50110">
    <property type="entry name" value="RESPONSE_REGULATORY"/>
    <property type="match status" value="1"/>
</dbReference>
<evidence type="ECO:0000313" key="10">
    <source>
        <dbReference type="EMBL" id="MBC5630322.1"/>
    </source>
</evidence>
<feature type="modified residue" description="4-aspartylphosphate" evidence="7">
    <location>
        <position position="58"/>
    </location>
</feature>
<evidence type="ECO:0000259" key="8">
    <source>
        <dbReference type="PROSITE" id="PS50043"/>
    </source>
</evidence>